<keyword evidence="5 8" id="KW-0342">GTP-binding</keyword>
<evidence type="ECO:0000256" key="4">
    <source>
        <dbReference type="ARBA" id="ARBA00022793"/>
    </source>
</evidence>
<comment type="function">
    <text evidence="8">Catalyzes the conversion of oxaloacetate (OAA) to phosphoenolpyruvate (PEP), the rate-limiting step in the metabolic pathway that produces glucose from lactate and other precursors derived from the citric acid cycle.</text>
</comment>
<keyword evidence="8" id="KW-0963">Cytoplasm</keyword>
<feature type="binding site" evidence="8">
    <location>
        <position position="427"/>
    </location>
    <ligand>
        <name>GTP</name>
        <dbReference type="ChEBI" id="CHEBI:37565"/>
    </ligand>
</feature>
<dbReference type="InterPro" id="IPR018091">
    <property type="entry name" value="PEP_carboxykin_GTP_CS"/>
</dbReference>
<keyword evidence="2 8" id="KW-0479">Metal-binding</keyword>
<dbReference type="Gene3D" id="3.40.449.10">
    <property type="entry name" value="Phosphoenolpyruvate Carboxykinase, domain 1"/>
    <property type="match status" value="1"/>
</dbReference>
<keyword evidence="7 8" id="KW-0456">Lyase</keyword>
<dbReference type="GO" id="GO:0004613">
    <property type="term" value="F:phosphoenolpyruvate carboxykinase (GTP) activity"/>
    <property type="evidence" value="ECO:0007669"/>
    <property type="project" value="UniProtKB-EC"/>
</dbReference>
<feature type="binding site" evidence="8">
    <location>
        <position position="304"/>
    </location>
    <ligand>
        <name>Mn(2+)</name>
        <dbReference type="ChEBI" id="CHEBI:29035"/>
    </ligand>
</feature>
<dbReference type="Gene3D" id="3.90.228.20">
    <property type="match status" value="1"/>
</dbReference>
<dbReference type="EC" id="4.1.1.32" evidence="8"/>
<feature type="binding site" evidence="8">
    <location>
        <begin position="394"/>
        <end position="396"/>
    </location>
    <ligand>
        <name>substrate</name>
    </ligand>
</feature>
<dbReference type="InterPro" id="IPR008209">
    <property type="entry name" value="PEP_carboxykinase_GTP"/>
</dbReference>
<feature type="binding site" evidence="8">
    <location>
        <position position="275"/>
    </location>
    <ligand>
        <name>substrate</name>
    </ligand>
</feature>
<comment type="subunit">
    <text evidence="8">Monomer.</text>
</comment>
<comment type="catalytic activity">
    <reaction evidence="8">
        <text>oxaloacetate + GTP = phosphoenolpyruvate + GDP + CO2</text>
        <dbReference type="Rhea" id="RHEA:10388"/>
        <dbReference type="ChEBI" id="CHEBI:16452"/>
        <dbReference type="ChEBI" id="CHEBI:16526"/>
        <dbReference type="ChEBI" id="CHEBI:37565"/>
        <dbReference type="ChEBI" id="CHEBI:58189"/>
        <dbReference type="ChEBI" id="CHEBI:58702"/>
        <dbReference type="EC" id="4.1.1.32"/>
    </reaction>
</comment>
<dbReference type="EMBL" id="JAPDDT010000007">
    <property type="protein sequence ID" value="MCW1924292.1"/>
    <property type="molecule type" value="Genomic_DNA"/>
</dbReference>
<dbReference type="CDD" id="cd00819">
    <property type="entry name" value="PEPCK_GTP"/>
    <property type="match status" value="1"/>
</dbReference>
<evidence type="ECO:0000259" key="10">
    <source>
        <dbReference type="Pfam" id="PF17297"/>
    </source>
</evidence>
<dbReference type="PANTHER" id="PTHR11561">
    <property type="entry name" value="PHOSPHOENOLPYRUVATE CARBOXYKINASE"/>
    <property type="match status" value="1"/>
</dbReference>
<feature type="binding site" evidence="8">
    <location>
        <position position="73"/>
    </location>
    <ligand>
        <name>substrate</name>
    </ligand>
</feature>
<comment type="caution">
    <text evidence="11">The sequence shown here is derived from an EMBL/GenBank/DDBJ whole genome shotgun (WGS) entry which is preliminary data.</text>
</comment>
<feature type="binding site" evidence="8">
    <location>
        <begin position="224"/>
        <end position="226"/>
    </location>
    <ligand>
        <name>substrate</name>
    </ligand>
</feature>
<evidence type="ECO:0000256" key="3">
    <source>
        <dbReference type="ARBA" id="ARBA00022741"/>
    </source>
</evidence>
<evidence type="ECO:0000256" key="7">
    <source>
        <dbReference type="ARBA" id="ARBA00023239"/>
    </source>
</evidence>
<name>A0ABT3GL92_9BACT</name>
<feature type="binding site" evidence="8">
    <location>
        <position position="233"/>
    </location>
    <ligand>
        <name>Mn(2+)</name>
        <dbReference type="ChEBI" id="CHEBI:29035"/>
    </ligand>
</feature>
<feature type="binding site" evidence="8">
    <location>
        <position position="253"/>
    </location>
    <ligand>
        <name>Mn(2+)</name>
        <dbReference type="ChEBI" id="CHEBI:29035"/>
    </ligand>
</feature>
<keyword evidence="8" id="KW-0312">Gluconeogenesis</keyword>
<feature type="domain" description="Phosphoenolpyruvate carboxykinase GTP-utilising N-terminal" evidence="10">
    <location>
        <begin position="14"/>
        <end position="245"/>
    </location>
</feature>
<evidence type="ECO:0000313" key="12">
    <source>
        <dbReference type="Proteomes" id="UP001320876"/>
    </source>
</evidence>
<keyword evidence="6 8" id="KW-0464">Manganese</keyword>
<gene>
    <name evidence="8" type="primary">pckG</name>
    <name evidence="11" type="ORF">OKA05_17130</name>
</gene>
<feature type="binding site" evidence="8">
    <location>
        <begin position="276"/>
        <end position="281"/>
    </location>
    <ligand>
        <name>GTP</name>
        <dbReference type="ChEBI" id="CHEBI:37565"/>
    </ligand>
</feature>
<keyword evidence="3 8" id="KW-0547">Nucleotide-binding</keyword>
<organism evidence="11 12">
    <name type="scientific">Luteolibacter arcticus</name>
    <dbReference type="NCBI Taxonomy" id="1581411"/>
    <lineage>
        <taxon>Bacteria</taxon>
        <taxon>Pseudomonadati</taxon>
        <taxon>Verrucomicrobiota</taxon>
        <taxon>Verrucomicrobiia</taxon>
        <taxon>Verrucomicrobiales</taxon>
        <taxon>Verrucomicrobiaceae</taxon>
        <taxon>Luteolibacter</taxon>
    </lineage>
</organism>
<feature type="binding site" evidence="8">
    <location>
        <begin position="520"/>
        <end position="523"/>
    </location>
    <ligand>
        <name>GTP</name>
        <dbReference type="ChEBI" id="CHEBI:37565"/>
    </ligand>
</feature>
<dbReference type="PANTHER" id="PTHR11561:SF0">
    <property type="entry name" value="PHOSPHOENOLPYRUVATE CARBOXYKINASE [GTP]-RELATED"/>
    <property type="match status" value="1"/>
</dbReference>
<dbReference type="InterPro" id="IPR013035">
    <property type="entry name" value="PEP_carboxykinase_C"/>
</dbReference>
<dbReference type="SUPFAM" id="SSF53795">
    <property type="entry name" value="PEP carboxykinase-like"/>
    <property type="match status" value="1"/>
</dbReference>
<dbReference type="Pfam" id="PF17297">
    <property type="entry name" value="PEPCK_N"/>
    <property type="match status" value="1"/>
</dbReference>
<dbReference type="HAMAP" id="MF_00452">
    <property type="entry name" value="PEPCK_GTP"/>
    <property type="match status" value="1"/>
</dbReference>
<evidence type="ECO:0000259" key="9">
    <source>
        <dbReference type="Pfam" id="PF00821"/>
    </source>
</evidence>
<dbReference type="InterPro" id="IPR035077">
    <property type="entry name" value="PEP_carboxykinase_GTP_C"/>
</dbReference>
<sequence>MSAAPVRHAELLAWVEEMTLLCQPDTVEWCDGSQEEWERLCQLLVEKGTFTRLNPAKRPNSFLARSTPSDVARVEDRTFICTRRRDLAGPTNHWMEPSEMKTLLKGKFTGSMKGRTMYVVPFCMGPLDSPLAKIGVQVTDSAYVAVNTRIMAHMGQKVLDRLEAEANGEIPAKRDGHGRFIPCLHSIGAPLAPGQADVPWPCDEDKYIVHFPESREIWSYGSGYGGNALLGKKCLALRIASNIAREHNWMAEHMLILGLESPQGEKTYLTAAFPSACGKTNLAMLVPPKTYSDAGWKTTIVGDDIAWLWPHQDGRLHAINPETGYFGVAPGTSYDTNPIAMESMKENTIFTNVALTDDGDVWWEGLTKEAPAHLIDWQGQDWTPGCGRPAAHANARFTAPANQCPTIDPQWQNPEGVPISAIVFGGRRPNTMPLVYQAFNWSHGVYVGATMGSEVTAAAIGLKAGVRRDPFAMLPFIGYNMADYFHHWLDMRRKVNHLPRFFHVNWFRKDADGKFLWPGFGENMRVLEWIVNRCRGRIPGHETQIGWTPDWEDFHTEGLNGFDEAKFDQCMAFDADEWKAEILSQGELFLKLYDYLPKEIVFQRELLAARLS</sequence>
<evidence type="ECO:0000256" key="8">
    <source>
        <dbReference type="HAMAP-Rule" id="MF_00452"/>
    </source>
</evidence>
<dbReference type="SUPFAM" id="SSF68923">
    <property type="entry name" value="PEP carboxykinase N-terminal domain"/>
    <property type="match status" value="1"/>
</dbReference>
<comment type="similarity">
    <text evidence="1 8">Belongs to the phosphoenolpyruvate carboxykinase [GTP] family.</text>
</comment>
<keyword evidence="4 8" id="KW-0210">Decarboxylase</keyword>
<evidence type="ECO:0000256" key="2">
    <source>
        <dbReference type="ARBA" id="ARBA00022723"/>
    </source>
</evidence>
<reference evidence="11 12" key="1">
    <citation type="submission" date="2022-10" db="EMBL/GenBank/DDBJ databases">
        <title>Luteolibacter arcticus strain CCTCC AB 2014275, whole genome shotgun sequencing project.</title>
        <authorList>
            <person name="Zhao G."/>
            <person name="Shen L."/>
        </authorList>
    </citation>
    <scope>NUCLEOTIDE SEQUENCE [LARGE SCALE GENOMIC DNA]</scope>
    <source>
        <strain evidence="11 12">CCTCC AB 2014275</strain>
    </source>
</reference>
<comment type="cofactor">
    <cofactor evidence="8">
        <name>Mn(2+)</name>
        <dbReference type="ChEBI" id="CHEBI:29035"/>
    </cofactor>
    <text evidence="8">Binds 1 Mn(2+) ion per subunit.</text>
</comment>
<feature type="active site" evidence="8">
    <location>
        <position position="277"/>
    </location>
</feature>
<dbReference type="Pfam" id="PF00821">
    <property type="entry name" value="PEPCK_GTP"/>
    <property type="match status" value="1"/>
</dbReference>
<dbReference type="PROSITE" id="PS00505">
    <property type="entry name" value="PEPCK_GTP"/>
    <property type="match status" value="1"/>
</dbReference>
<proteinExistence type="inferred from homology"/>
<feature type="binding site" evidence="8">
    <location>
        <position position="396"/>
    </location>
    <ligand>
        <name>GTP</name>
        <dbReference type="ChEBI" id="CHEBI:37565"/>
    </ligand>
</feature>
<accession>A0ABT3GL92</accession>
<comment type="pathway">
    <text evidence="8">Carbohydrate biosynthesis; gluconeogenesis.</text>
</comment>
<dbReference type="RefSeq" id="WP_264488401.1">
    <property type="nucleotide sequence ID" value="NZ_JAPDDT010000007.1"/>
</dbReference>
<dbReference type="InterPro" id="IPR035078">
    <property type="entry name" value="PEP_carboxykinase_GTP_N"/>
</dbReference>
<keyword evidence="12" id="KW-1185">Reference proteome</keyword>
<dbReference type="Proteomes" id="UP001320876">
    <property type="component" value="Unassembled WGS sequence"/>
</dbReference>
<dbReference type="Gene3D" id="2.170.8.10">
    <property type="entry name" value="Phosphoenolpyruvate Carboxykinase, domain 2"/>
    <property type="match status" value="1"/>
</dbReference>
<evidence type="ECO:0000256" key="6">
    <source>
        <dbReference type="ARBA" id="ARBA00023211"/>
    </source>
</evidence>
<feature type="domain" description="Phosphoenolpyruvate carboxykinase C-terminal P-loop" evidence="9">
    <location>
        <begin position="249"/>
        <end position="607"/>
    </location>
</feature>
<dbReference type="PIRSF" id="PIRSF001348">
    <property type="entry name" value="PEP_carboxykinase_GTP"/>
    <property type="match status" value="1"/>
</dbReference>
<comment type="subcellular location">
    <subcellularLocation>
        <location evidence="8">Cytoplasm</location>
    </subcellularLocation>
</comment>
<evidence type="ECO:0000313" key="11">
    <source>
        <dbReference type="EMBL" id="MCW1924292.1"/>
    </source>
</evidence>
<dbReference type="NCBIfam" id="NF003253">
    <property type="entry name" value="PRK04210.1"/>
    <property type="match status" value="1"/>
</dbReference>
<evidence type="ECO:0000256" key="1">
    <source>
        <dbReference type="ARBA" id="ARBA00005796"/>
    </source>
</evidence>
<dbReference type="InterPro" id="IPR008210">
    <property type="entry name" value="PEP_carboxykinase_N"/>
</dbReference>
<evidence type="ECO:0000256" key="5">
    <source>
        <dbReference type="ARBA" id="ARBA00023134"/>
    </source>
</evidence>
<protein>
    <recommendedName>
        <fullName evidence="8">Phosphoenolpyruvate carboxykinase [GTP]</fullName>
        <shortName evidence="8">PEP carboxykinase</shortName>
        <shortName evidence="8">PEPCK</shortName>
        <ecNumber evidence="8">4.1.1.32</ecNumber>
    </recommendedName>
    <alternativeName>
        <fullName evidence="8">GTP-dependent phosphoenolpyruvate carboxykinase</fullName>
        <shortName evidence="8">GTP-PEPCK</shortName>
    </alternativeName>
</protein>